<evidence type="ECO:0000313" key="4">
    <source>
        <dbReference type="Proteomes" id="UP000275225"/>
    </source>
</evidence>
<dbReference type="AlphaFoldDB" id="A0A3N6ZBY8"/>
<keyword evidence="4" id="KW-1185">Reference proteome</keyword>
<feature type="compositionally biased region" description="Low complexity" evidence="1">
    <location>
        <begin position="59"/>
        <end position="72"/>
    </location>
</feature>
<name>A0A3N6ZBY8_9ACTN</name>
<sequence length="110" mass="11528">MSHDAPLPDYDQLTTSAIQSQIRTLESGPLEELLGYEREHANRPLAIQTIEHRLEALRSGESPSGGHAAGAAPGSGGGVDVPQQTDGHTDAPPINPPSHGDPTNPAQPRD</sequence>
<feature type="domain" description="DUF8129" evidence="2">
    <location>
        <begin position="9"/>
        <end position="59"/>
    </location>
</feature>
<dbReference type="OrthoDB" id="5187212at2"/>
<comment type="caution">
    <text evidence="3">The sequence shown here is derived from an EMBL/GenBank/DDBJ whole genome shotgun (WGS) entry which is preliminary data.</text>
</comment>
<reference evidence="3 4" key="1">
    <citation type="submission" date="2018-11" db="EMBL/GenBank/DDBJ databases">
        <authorList>
            <person name="Li F."/>
        </authorList>
    </citation>
    <scope>NUCLEOTIDE SEQUENCE [LARGE SCALE GENOMIC DNA]</scope>
    <source>
        <strain evidence="3 4">YS17T</strain>
    </source>
</reference>
<protein>
    <recommendedName>
        <fullName evidence="2">DUF8129 domain-containing protein</fullName>
    </recommendedName>
</protein>
<gene>
    <name evidence="3" type="ORF">EHW97_09450</name>
</gene>
<evidence type="ECO:0000259" key="2">
    <source>
        <dbReference type="Pfam" id="PF26450"/>
    </source>
</evidence>
<dbReference type="Pfam" id="PF26450">
    <property type="entry name" value="DUF8129"/>
    <property type="match status" value="1"/>
</dbReference>
<feature type="region of interest" description="Disordered" evidence="1">
    <location>
        <begin position="54"/>
        <end position="110"/>
    </location>
</feature>
<evidence type="ECO:0000313" key="3">
    <source>
        <dbReference type="EMBL" id="RQN07711.1"/>
    </source>
</evidence>
<dbReference type="InterPro" id="IPR058442">
    <property type="entry name" value="DUF8129"/>
</dbReference>
<dbReference type="RefSeq" id="WP_124236919.1">
    <property type="nucleotide sequence ID" value="NZ_JBHUFI010000002.1"/>
</dbReference>
<proteinExistence type="predicted"/>
<evidence type="ECO:0000256" key="1">
    <source>
        <dbReference type="SAM" id="MobiDB-lite"/>
    </source>
</evidence>
<accession>A0A3N6ZBY8</accession>
<dbReference type="Proteomes" id="UP000275225">
    <property type="component" value="Unassembled WGS sequence"/>
</dbReference>
<dbReference type="EMBL" id="RQJX01000011">
    <property type="protein sequence ID" value="RQN07711.1"/>
    <property type="molecule type" value="Genomic_DNA"/>
</dbReference>
<organism evidence="3 4">
    <name type="scientific">Aeromicrobium camelliae</name>
    <dbReference type="NCBI Taxonomy" id="1538144"/>
    <lineage>
        <taxon>Bacteria</taxon>
        <taxon>Bacillati</taxon>
        <taxon>Actinomycetota</taxon>
        <taxon>Actinomycetes</taxon>
        <taxon>Propionibacteriales</taxon>
        <taxon>Nocardioidaceae</taxon>
        <taxon>Aeromicrobium</taxon>
    </lineage>
</organism>